<reference evidence="1 2" key="1">
    <citation type="journal article" date="2019" name="Nat. Ecol. Evol.">
        <title>Megaphylogeny resolves global patterns of mushroom evolution.</title>
        <authorList>
            <person name="Varga T."/>
            <person name="Krizsan K."/>
            <person name="Foldi C."/>
            <person name="Dima B."/>
            <person name="Sanchez-Garcia M."/>
            <person name="Sanchez-Ramirez S."/>
            <person name="Szollosi G.J."/>
            <person name="Szarkandi J.G."/>
            <person name="Papp V."/>
            <person name="Albert L."/>
            <person name="Andreopoulos W."/>
            <person name="Angelini C."/>
            <person name="Antonin V."/>
            <person name="Barry K.W."/>
            <person name="Bougher N.L."/>
            <person name="Buchanan P."/>
            <person name="Buyck B."/>
            <person name="Bense V."/>
            <person name="Catcheside P."/>
            <person name="Chovatia M."/>
            <person name="Cooper J."/>
            <person name="Damon W."/>
            <person name="Desjardin D."/>
            <person name="Finy P."/>
            <person name="Geml J."/>
            <person name="Haridas S."/>
            <person name="Hughes K."/>
            <person name="Justo A."/>
            <person name="Karasinski D."/>
            <person name="Kautmanova I."/>
            <person name="Kiss B."/>
            <person name="Kocsube S."/>
            <person name="Kotiranta H."/>
            <person name="LaButti K.M."/>
            <person name="Lechner B.E."/>
            <person name="Liimatainen K."/>
            <person name="Lipzen A."/>
            <person name="Lukacs Z."/>
            <person name="Mihaltcheva S."/>
            <person name="Morgado L.N."/>
            <person name="Niskanen T."/>
            <person name="Noordeloos M.E."/>
            <person name="Ohm R.A."/>
            <person name="Ortiz-Santana B."/>
            <person name="Ovrebo C."/>
            <person name="Racz N."/>
            <person name="Riley R."/>
            <person name="Savchenko A."/>
            <person name="Shiryaev A."/>
            <person name="Soop K."/>
            <person name="Spirin V."/>
            <person name="Szebenyi C."/>
            <person name="Tomsovsky M."/>
            <person name="Tulloss R.E."/>
            <person name="Uehling J."/>
            <person name="Grigoriev I.V."/>
            <person name="Vagvolgyi C."/>
            <person name="Papp T."/>
            <person name="Martin F.M."/>
            <person name="Miettinen O."/>
            <person name="Hibbett D.S."/>
            <person name="Nagy L.G."/>
        </authorList>
    </citation>
    <scope>NUCLEOTIDE SEQUENCE [LARGE SCALE GENOMIC DNA]</scope>
    <source>
        <strain evidence="1 2">NL-1719</strain>
    </source>
</reference>
<gene>
    <name evidence="1" type="ORF">BDN72DRAFT_773295</name>
</gene>
<accession>A0ACD3AIA2</accession>
<sequence>MSAHTQEPTSFSVTETLNDVPVSYSSPSPSPTSPRLNRTNSRFTGHPVVITSAPQDVPSDAKPRPSKEETIDPHQNLAFIPPTCERRTLVMCFDGTGDQFDNDNSNVVQLVSLLKKSDRHKQRVYYQSGVGTYESPTANNPLTRKASKVCGIIDVMLAWDLDAHVMDGYSFLMENYTEGDKICIFGFSRGAYTARSLAGMIHKVGLLPAGNVQQVAFAYKMYKRTDPLGWEQSNAFKRAFSIDVDIEFLGVWDTVDSVGLITKRLPFTTSNTIVKTFRHAVSLDERRAKFKANLWNRPDQREQKLGLSNENSTPPSESDSQGRTSSSPSSQPSTPTFLKPSFSQRSDRTLINSKSLSSKHTKNHSNTSSAWETEEDKELAALETVFAQKEKKETDVEEVWFAGCHCDVGGGSVDNKTRYALARIPLRWMIRECFKANTGIMFDVEGLRRLGLWMDPNMLYPFVTPRPPAIMPLENPKEPKDFLCRPYEEEKVYSEKVADLVDKKLRDSSLRALGGRIGSEEEEELRDALSPVYDQLKLAKPWWILEYVPLNLRYQEFDCTWVSRNEMNRARPRMIPEPNLTKEIKVHRSVKIREAAQYPPGSTKAGKKYGFRAQLPSSVKITYVD</sequence>
<keyword evidence="2" id="KW-1185">Reference proteome</keyword>
<evidence type="ECO:0000313" key="2">
    <source>
        <dbReference type="Proteomes" id="UP000308600"/>
    </source>
</evidence>
<dbReference type="EMBL" id="ML208435">
    <property type="protein sequence ID" value="TFK65485.1"/>
    <property type="molecule type" value="Genomic_DNA"/>
</dbReference>
<protein>
    <submittedName>
        <fullName evidence="1">Uncharacterized protein</fullName>
    </submittedName>
</protein>
<proteinExistence type="predicted"/>
<organism evidence="1 2">
    <name type="scientific">Pluteus cervinus</name>
    <dbReference type="NCBI Taxonomy" id="181527"/>
    <lineage>
        <taxon>Eukaryota</taxon>
        <taxon>Fungi</taxon>
        <taxon>Dikarya</taxon>
        <taxon>Basidiomycota</taxon>
        <taxon>Agaricomycotina</taxon>
        <taxon>Agaricomycetes</taxon>
        <taxon>Agaricomycetidae</taxon>
        <taxon>Agaricales</taxon>
        <taxon>Pluteineae</taxon>
        <taxon>Pluteaceae</taxon>
        <taxon>Pluteus</taxon>
    </lineage>
</organism>
<name>A0ACD3AIA2_9AGAR</name>
<dbReference type="Proteomes" id="UP000308600">
    <property type="component" value="Unassembled WGS sequence"/>
</dbReference>
<evidence type="ECO:0000313" key="1">
    <source>
        <dbReference type="EMBL" id="TFK65485.1"/>
    </source>
</evidence>